<evidence type="ECO:0000313" key="2">
    <source>
        <dbReference type="Proteomes" id="UP000267187"/>
    </source>
</evidence>
<dbReference type="InterPro" id="IPR007357">
    <property type="entry name" value="PhrB-like"/>
</dbReference>
<dbReference type="InterPro" id="IPR014729">
    <property type="entry name" value="Rossmann-like_a/b/a_fold"/>
</dbReference>
<comment type="caution">
    <text evidence="1">The sequence shown here is derived from an EMBL/GenBank/DDBJ whole genome shotgun (WGS) entry which is preliminary data.</text>
</comment>
<dbReference type="Proteomes" id="UP000267187">
    <property type="component" value="Unassembled WGS sequence"/>
</dbReference>
<dbReference type="OrthoDB" id="5288100at2"/>
<sequence>MVEEAFTQKTDSVQLSASTLRLVLGDQLNSQHHWYKEVDDSVVYLLAELRQETDYAQHHIQKVCAFFAAMEEFSAVLSSKGHRVMHLTLDSTSDFNGLNGLLDHVISELGANNFHYQLPDEYRLREQLQHFVNSRDIVSEAFESEHFFVSDYELGGYFTAAKAHRMEAFYRKMRQRFDILMCDGQPVGAKWNFDQSNRQKLKSSDLADIPAPLIFSNNVSEILRRIERHNLATIGEASSSLLWPINRGQALSLLDYFCQHCLPRFGQFQDAMTGSSEFAWSLYHSRISFALNVKILSPKEVIDTAIHHYEGNRTSIDIAQIEGFVRQILGWREFVRGIYWANMPSYTELNVLGATRSLPKWFWTGNTKMRCQQAAIEQSLKFAYAHHIQRLMITGNFSLIAGVQPNEVDDWYLGIYIDALEWVELPNTRGMSQFADGGLVASKAYAASGNYVNKMSDYCKTCFYQVKQVSGHGACPLNSLYWHFMNRHSEAFSGNLRNRMVYANWRKKTTAEQEAILTQAEQYLQDLDEL</sequence>
<dbReference type="Pfam" id="PF04244">
    <property type="entry name" value="DPRP"/>
    <property type="match status" value="1"/>
</dbReference>
<dbReference type="PANTHER" id="PTHR38657:SF1">
    <property type="entry name" value="SLR1343 PROTEIN"/>
    <property type="match status" value="1"/>
</dbReference>
<gene>
    <name evidence="1" type="ORF">DFR27_1026</name>
</gene>
<dbReference type="Gene3D" id="1.10.579.10">
    <property type="entry name" value="DNA Cyclobutane Dipyrimidine Photolyase, subunit A, domain 3"/>
    <property type="match status" value="1"/>
</dbReference>
<reference evidence="1 2" key="1">
    <citation type="submission" date="2018-10" db="EMBL/GenBank/DDBJ databases">
        <title>Genomic Encyclopedia of Type Strains, Phase IV (KMG-IV): sequencing the most valuable type-strain genomes for metagenomic binning, comparative biology and taxonomic classification.</title>
        <authorList>
            <person name="Goeker M."/>
        </authorList>
    </citation>
    <scope>NUCLEOTIDE SEQUENCE [LARGE SCALE GENOMIC DNA]</scope>
    <source>
        <strain evidence="1 2">DSM 25080</strain>
    </source>
</reference>
<organism evidence="1 2">
    <name type="scientific">Umboniibacter marinipuniceus</name>
    <dbReference type="NCBI Taxonomy" id="569599"/>
    <lineage>
        <taxon>Bacteria</taxon>
        <taxon>Pseudomonadati</taxon>
        <taxon>Pseudomonadota</taxon>
        <taxon>Gammaproteobacteria</taxon>
        <taxon>Cellvibrionales</taxon>
        <taxon>Cellvibrionaceae</taxon>
        <taxon>Umboniibacter</taxon>
    </lineage>
</organism>
<evidence type="ECO:0000313" key="1">
    <source>
        <dbReference type="EMBL" id="RMA81221.1"/>
    </source>
</evidence>
<name>A0A3M0A7U1_9GAMM</name>
<dbReference type="Gene3D" id="1.25.40.80">
    <property type="match status" value="1"/>
</dbReference>
<dbReference type="InterPro" id="IPR052551">
    <property type="entry name" value="UV-DNA_repair_photolyase"/>
</dbReference>
<dbReference type="Gene3D" id="1.10.10.1710">
    <property type="entry name" value="Deoxyribodipyrimidine photolyase-related"/>
    <property type="match status" value="1"/>
</dbReference>
<proteinExistence type="predicted"/>
<dbReference type="InterPro" id="IPR036134">
    <property type="entry name" value="Crypto/Photolyase_FAD-like_sf"/>
</dbReference>
<protein>
    <submittedName>
        <fullName evidence="1">Deoxyribodipyrimidine photolyase-related protein</fullName>
    </submittedName>
</protein>
<keyword evidence="2" id="KW-1185">Reference proteome</keyword>
<dbReference type="Gene3D" id="3.40.50.620">
    <property type="entry name" value="HUPs"/>
    <property type="match status" value="1"/>
</dbReference>
<dbReference type="RefSeq" id="WP_121876372.1">
    <property type="nucleotide sequence ID" value="NZ_REFJ01000002.1"/>
</dbReference>
<dbReference type="SUPFAM" id="SSF48173">
    <property type="entry name" value="Cryptochrome/photolyase FAD-binding domain"/>
    <property type="match status" value="1"/>
</dbReference>
<accession>A0A3M0A7U1</accession>
<dbReference type="AlphaFoldDB" id="A0A3M0A7U1"/>
<keyword evidence="1" id="KW-0456">Lyase</keyword>
<dbReference type="PANTHER" id="PTHR38657">
    <property type="entry name" value="SLR1343 PROTEIN"/>
    <property type="match status" value="1"/>
</dbReference>
<dbReference type="GO" id="GO:0016829">
    <property type="term" value="F:lyase activity"/>
    <property type="evidence" value="ECO:0007669"/>
    <property type="project" value="UniProtKB-KW"/>
</dbReference>
<dbReference type="EMBL" id="REFJ01000002">
    <property type="protein sequence ID" value="RMA81221.1"/>
    <property type="molecule type" value="Genomic_DNA"/>
</dbReference>